<evidence type="ECO:0000313" key="1">
    <source>
        <dbReference type="EMBL" id="CAH2108544.1"/>
    </source>
</evidence>
<dbReference type="EMBL" id="CAKOGL010000031">
    <property type="protein sequence ID" value="CAH2108544.1"/>
    <property type="molecule type" value="Genomic_DNA"/>
</dbReference>
<dbReference type="PANTHER" id="PTHR45786:SF74">
    <property type="entry name" value="ATP-DEPENDENT DNA HELICASE"/>
    <property type="match status" value="1"/>
</dbReference>
<gene>
    <name evidence="1" type="ORF">EEDITHA_LOCUS22468</name>
</gene>
<protein>
    <submittedName>
        <fullName evidence="1">Uncharacterized protein</fullName>
    </submittedName>
</protein>
<name>A0AAU9VE60_EUPED</name>
<dbReference type="Proteomes" id="UP001153954">
    <property type="component" value="Unassembled WGS sequence"/>
</dbReference>
<comment type="caution">
    <text evidence="1">The sequence shown here is derived from an EMBL/GenBank/DDBJ whole genome shotgun (WGS) entry which is preliminary data.</text>
</comment>
<keyword evidence="2" id="KW-1185">Reference proteome</keyword>
<reference evidence="1" key="1">
    <citation type="submission" date="2022-03" db="EMBL/GenBank/DDBJ databases">
        <authorList>
            <person name="Tunstrom K."/>
        </authorList>
    </citation>
    <scope>NUCLEOTIDE SEQUENCE</scope>
</reference>
<dbReference type="PANTHER" id="PTHR45786">
    <property type="entry name" value="DNA BINDING PROTEIN-LIKE"/>
    <property type="match status" value="1"/>
</dbReference>
<evidence type="ECO:0000313" key="2">
    <source>
        <dbReference type="Proteomes" id="UP001153954"/>
    </source>
</evidence>
<dbReference type="AlphaFoldDB" id="A0AAU9VE60"/>
<organism evidence="1 2">
    <name type="scientific">Euphydryas editha</name>
    <name type="common">Edith's checkerspot</name>
    <dbReference type="NCBI Taxonomy" id="104508"/>
    <lineage>
        <taxon>Eukaryota</taxon>
        <taxon>Metazoa</taxon>
        <taxon>Ecdysozoa</taxon>
        <taxon>Arthropoda</taxon>
        <taxon>Hexapoda</taxon>
        <taxon>Insecta</taxon>
        <taxon>Pterygota</taxon>
        <taxon>Neoptera</taxon>
        <taxon>Endopterygota</taxon>
        <taxon>Lepidoptera</taxon>
        <taxon>Glossata</taxon>
        <taxon>Ditrysia</taxon>
        <taxon>Papilionoidea</taxon>
        <taxon>Nymphalidae</taxon>
        <taxon>Nymphalinae</taxon>
        <taxon>Euphydryas</taxon>
    </lineage>
</organism>
<sequence length="414" mass="47467">MSKPHTQGSLCEVKAAAELFSYQFQVYQDGCLRATFGEASDVIKRLRFTGNHNNGHYDVLVPLFEPISIDITQPSNNLCFKILIKNQNLETETEDVTNLSSSQLTSDTTLLSSDGSAFVTEISIRSKNGTKRRKRFSSAIRAKQLKKAASKYTENHRQVHREAARKYNESHPKILKQVTQTYRQTHPDVVKKIKKAYNEKNPHVNRVATAKYHEKISKSKLLSWTSKHLSGFKYDSRINYSNDKIVNLGPRSPCQWCHALKWKDETQVMCCSSGKVQLSKLGPYPEPLHSLLTHQDSLSEHFLKNARKYSGCFQMTSFGAKEVSEGNFMPTFKVQGQVYHRIGSLMANFDQKPSFLQIYFVGDECHERDIRCEIYPGVYSELVHQLQKLLNQHNKYLQDFKAAIDSIPKDQKDF</sequence>
<accession>A0AAU9VE60</accession>
<proteinExistence type="predicted"/>